<dbReference type="Pfam" id="PF07524">
    <property type="entry name" value="Bromo_TP"/>
    <property type="match status" value="1"/>
</dbReference>
<keyword evidence="3" id="KW-0804">Transcription</keyword>
<feature type="region of interest" description="Disordered" evidence="5">
    <location>
        <begin position="124"/>
        <end position="148"/>
    </location>
</feature>
<keyword evidence="2" id="KW-0805">Transcription regulation</keyword>
<evidence type="ECO:0000313" key="7">
    <source>
        <dbReference type="EMBL" id="PKU75189.1"/>
    </source>
</evidence>
<feature type="region of interest" description="Disordered" evidence="5">
    <location>
        <begin position="204"/>
        <end position="232"/>
    </location>
</feature>
<evidence type="ECO:0000259" key="6">
    <source>
        <dbReference type="SMART" id="SM00576"/>
    </source>
</evidence>
<evidence type="ECO:0000256" key="3">
    <source>
        <dbReference type="ARBA" id="ARBA00023163"/>
    </source>
</evidence>
<dbReference type="EMBL" id="KZ502632">
    <property type="protein sequence ID" value="PKU75189.1"/>
    <property type="molecule type" value="Genomic_DNA"/>
</dbReference>
<evidence type="ECO:0000313" key="8">
    <source>
        <dbReference type="Proteomes" id="UP000233837"/>
    </source>
</evidence>
<dbReference type="InterPro" id="IPR037818">
    <property type="entry name" value="TAF8"/>
</dbReference>
<reference evidence="7 8" key="1">
    <citation type="journal article" date="2016" name="Sci. Rep.">
        <title>The Dendrobium catenatum Lindl. genome sequence provides insights into polysaccharide synthase, floral development and adaptive evolution.</title>
        <authorList>
            <person name="Zhang G.Q."/>
            <person name="Xu Q."/>
            <person name="Bian C."/>
            <person name="Tsai W.C."/>
            <person name="Yeh C.M."/>
            <person name="Liu K.W."/>
            <person name="Yoshida K."/>
            <person name="Zhang L.S."/>
            <person name="Chang S.B."/>
            <person name="Chen F."/>
            <person name="Shi Y."/>
            <person name="Su Y.Y."/>
            <person name="Zhang Y.Q."/>
            <person name="Chen L.J."/>
            <person name="Yin Y."/>
            <person name="Lin M."/>
            <person name="Huang H."/>
            <person name="Deng H."/>
            <person name="Wang Z.W."/>
            <person name="Zhu S.L."/>
            <person name="Zhao X."/>
            <person name="Deng C."/>
            <person name="Niu S.C."/>
            <person name="Huang J."/>
            <person name="Wang M."/>
            <person name="Liu G.H."/>
            <person name="Yang H.J."/>
            <person name="Xiao X.J."/>
            <person name="Hsiao Y.Y."/>
            <person name="Wu W.L."/>
            <person name="Chen Y.Y."/>
            <person name="Mitsuda N."/>
            <person name="Ohme-Takagi M."/>
            <person name="Luo Y.B."/>
            <person name="Van de Peer Y."/>
            <person name="Liu Z.J."/>
        </authorList>
    </citation>
    <scope>NUCLEOTIDE SEQUENCE [LARGE SCALE GENOMIC DNA]</scope>
    <source>
        <tissue evidence="7">The whole plant</tissue>
    </source>
</reference>
<sequence>MAAANDQDSGTSQPLYAAAICRVAVAQICLNAGYRRAEAAALRALTDIAIRYIRIVAGDAASAANSRGRTQSNIFDLAIVLESAATGRGYAGASDLTRPLLGSSVLRELRAFVAAVDEIPFPRPIRRQMGTDNTRKPSPSFAQVGKEPPLPHVPSWLPCFPEGWERETDSPEVFDKKVQTPAMEKVKGRDMMIERERVRFRLGFGGDKRNGKRKRDGGCERRDLAEDMLSGS</sequence>
<feature type="compositionally biased region" description="Basic and acidic residues" evidence="5">
    <location>
        <begin position="216"/>
        <end position="225"/>
    </location>
</feature>
<evidence type="ECO:0000256" key="1">
    <source>
        <dbReference type="ARBA" id="ARBA00004123"/>
    </source>
</evidence>
<dbReference type="InterPro" id="IPR009072">
    <property type="entry name" value="Histone-fold"/>
</dbReference>
<evidence type="ECO:0000256" key="5">
    <source>
        <dbReference type="SAM" id="MobiDB-lite"/>
    </source>
</evidence>
<protein>
    <recommendedName>
        <fullName evidence="6">Bromodomain associated domain-containing protein</fullName>
    </recommendedName>
</protein>
<dbReference type="SMART" id="SM00576">
    <property type="entry name" value="BTP"/>
    <property type="match status" value="1"/>
</dbReference>
<feature type="compositionally biased region" description="Polar residues" evidence="5">
    <location>
        <begin position="130"/>
        <end position="141"/>
    </location>
</feature>
<dbReference type="Gene3D" id="1.10.20.10">
    <property type="entry name" value="Histone, subunit A"/>
    <property type="match status" value="1"/>
</dbReference>
<dbReference type="OrthoDB" id="436852at2759"/>
<gene>
    <name evidence="7" type="ORF">MA16_Dca026909</name>
</gene>
<evidence type="ECO:0000256" key="4">
    <source>
        <dbReference type="ARBA" id="ARBA00023242"/>
    </source>
</evidence>
<reference evidence="7 8" key="2">
    <citation type="journal article" date="2017" name="Nature">
        <title>The Apostasia genome and the evolution of orchids.</title>
        <authorList>
            <person name="Zhang G.Q."/>
            <person name="Liu K.W."/>
            <person name="Li Z."/>
            <person name="Lohaus R."/>
            <person name="Hsiao Y.Y."/>
            <person name="Niu S.C."/>
            <person name="Wang J.Y."/>
            <person name="Lin Y.C."/>
            <person name="Xu Q."/>
            <person name="Chen L.J."/>
            <person name="Yoshida K."/>
            <person name="Fujiwara S."/>
            <person name="Wang Z.W."/>
            <person name="Zhang Y.Q."/>
            <person name="Mitsuda N."/>
            <person name="Wang M."/>
            <person name="Liu G.H."/>
            <person name="Pecoraro L."/>
            <person name="Huang H.X."/>
            <person name="Xiao X.J."/>
            <person name="Lin M."/>
            <person name="Wu X.Y."/>
            <person name="Wu W.L."/>
            <person name="Chen Y.Y."/>
            <person name="Chang S.B."/>
            <person name="Sakamoto S."/>
            <person name="Ohme-Takagi M."/>
            <person name="Yagi M."/>
            <person name="Zeng S.J."/>
            <person name="Shen C.Y."/>
            <person name="Yeh C.M."/>
            <person name="Luo Y.B."/>
            <person name="Tsai W.C."/>
            <person name="Van de Peer Y."/>
            <person name="Liu Z.J."/>
        </authorList>
    </citation>
    <scope>NUCLEOTIDE SEQUENCE [LARGE SCALE GENOMIC DNA]</scope>
    <source>
        <tissue evidence="7">The whole plant</tissue>
    </source>
</reference>
<proteinExistence type="predicted"/>
<dbReference type="Proteomes" id="UP000233837">
    <property type="component" value="Unassembled WGS sequence"/>
</dbReference>
<dbReference type="InterPro" id="IPR006565">
    <property type="entry name" value="BTP"/>
</dbReference>
<accession>A0A2I0WHP6</accession>
<feature type="domain" description="Bromodomain associated" evidence="6">
    <location>
        <begin position="14"/>
        <end position="90"/>
    </location>
</feature>
<dbReference type="PANTHER" id="PTHR46338:SF1">
    <property type="entry name" value="TRANSCRIPTION INITIATION FACTOR TFIID SUBUNIT 8"/>
    <property type="match status" value="1"/>
</dbReference>
<keyword evidence="4" id="KW-0539">Nucleus</keyword>
<comment type="subcellular location">
    <subcellularLocation>
        <location evidence="1">Nucleus</location>
    </subcellularLocation>
</comment>
<dbReference type="GO" id="GO:0046982">
    <property type="term" value="F:protein heterodimerization activity"/>
    <property type="evidence" value="ECO:0007669"/>
    <property type="project" value="InterPro"/>
</dbReference>
<dbReference type="AlphaFoldDB" id="A0A2I0WHP6"/>
<dbReference type="STRING" id="906689.A0A2I0WHP6"/>
<keyword evidence="8" id="KW-1185">Reference proteome</keyword>
<organism evidence="7 8">
    <name type="scientific">Dendrobium catenatum</name>
    <dbReference type="NCBI Taxonomy" id="906689"/>
    <lineage>
        <taxon>Eukaryota</taxon>
        <taxon>Viridiplantae</taxon>
        <taxon>Streptophyta</taxon>
        <taxon>Embryophyta</taxon>
        <taxon>Tracheophyta</taxon>
        <taxon>Spermatophyta</taxon>
        <taxon>Magnoliopsida</taxon>
        <taxon>Liliopsida</taxon>
        <taxon>Asparagales</taxon>
        <taxon>Orchidaceae</taxon>
        <taxon>Epidendroideae</taxon>
        <taxon>Malaxideae</taxon>
        <taxon>Dendrobiinae</taxon>
        <taxon>Dendrobium</taxon>
    </lineage>
</organism>
<dbReference type="GO" id="GO:0005669">
    <property type="term" value="C:transcription factor TFIID complex"/>
    <property type="evidence" value="ECO:0007669"/>
    <property type="project" value="InterPro"/>
</dbReference>
<evidence type="ECO:0000256" key="2">
    <source>
        <dbReference type="ARBA" id="ARBA00023015"/>
    </source>
</evidence>
<name>A0A2I0WHP6_9ASPA</name>
<dbReference type="PANTHER" id="PTHR46338">
    <property type="entry name" value="TRANSCRIPTION INITIATION FACTOR TFIID SUBUNIT 8"/>
    <property type="match status" value="1"/>
</dbReference>